<feature type="chain" id="PRO_5035281386" description="Endonuclease" evidence="2">
    <location>
        <begin position="29"/>
        <end position="823"/>
    </location>
</feature>
<reference evidence="3" key="1">
    <citation type="submission" date="2021-01" db="EMBL/GenBank/DDBJ databases">
        <title>Whole genome shotgun sequence of Planosporangium mesophilum NBRC 109066.</title>
        <authorList>
            <person name="Komaki H."/>
            <person name="Tamura T."/>
        </authorList>
    </citation>
    <scope>NUCLEOTIDE SEQUENCE</scope>
    <source>
        <strain evidence="3">NBRC 109066</strain>
    </source>
</reference>
<proteinExistence type="predicted"/>
<dbReference type="InterPro" id="IPR038081">
    <property type="entry name" value="CalX-like_sf"/>
</dbReference>
<dbReference type="CDD" id="cd04486">
    <property type="entry name" value="YhcR_OBF_like"/>
    <property type="match status" value="1"/>
</dbReference>
<dbReference type="PANTHER" id="PTHR42834:SF1">
    <property type="entry name" value="ENDONUCLEASE_EXONUCLEASE_PHOSPHATASE FAMILY PROTEIN (AFU_ORTHOLOGUE AFUA_3G09210)"/>
    <property type="match status" value="1"/>
</dbReference>
<dbReference type="Proteomes" id="UP000599074">
    <property type="component" value="Unassembled WGS sequence"/>
</dbReference>
<evidence type="ECO:0000256" key="2">
    <source>
        <dbReference type="SAM" id="SignalP"/>
    </source>
</evidence>
<keyword evidence="2" id="KW-0732">Signal</keyword>
<dbReference type="Gene3D" id="2.60.40.2030">
    <property type="match status" value="1"/>
</dbReference>
<keyword evidence="4" id="KW-1185">Reference proteome</keyword>
<gene>
    <name evidence="3" type="ORF">Pme01_25480</name>
</gene>
<comment type="caution">
    <text evidence="3">The sequence shown here is derived from an EMBL/GenBank/DDBJ whole genome shotgun (WGS) entry which is preliminary data.</text>
</comment>
<dbReference type="InterPro" id="IPR036691">
    <property type="entry name" value="Endo/exonu/phosph_ase_sf"/>
</dbReference>
<evidence type="ECO:0000313" key="3">
    <source>
        <dbReference type="EMBL" id="GII22951.1"/>
    </source>
</evidence>
<dbReference type="SUPFAM" id="SSF56219">
    <property type="entry name" value="DNase I-like"/>
    <property type="match status" value="1"/>
</dbReference>
<protein>
    <recommendedName>
        <fullName evidence="5">Endonuclease</fullName>
    </recommendedName>
</protein>
<feature type="signal peptide" evidence="2">
    <location>
        <begin position="1"/>
        <end position="28"/>
    </location>
</feature>
<evidence type="ECO:0000256" key="1">
    <source>
        <dbReference type="SAM" id="MobiDB-lite"/>
    </source>
</evidence>
<feature type="region of interest" description="Disordered" evidence="1">
    <location>
        <begin position="42"/>
        <end position="63"/>
    </location>
</feature>
<dbReference type="EMBL" id="BOON01000023">
    <property type="protein sequence ID" value="GII22951.1"/>
    <property type="molecule type" value="Genomic_DNA"/>
</dbReference>
<accession>A0A8J3TCF6</accession>
<dbReference type="PANTHER" id="PTHR42834">
    <property type="entry name" value="ENDONUCLEASE/EXONUCLEASE/PHOSPHATASE FAMILY PROTEIN (AFU_ORTHOLOGUE AFUA_3G09210)"/>
    <property type="match status" value="1"/>
</dbReference>
<evidence type="ECO:0008006" key="5">
    <source>
        <dbReference type="Google" id="ProtNLM"/>
    </source>
</evidence>
<sequence length="823" mass="86716">MRLPNILATVAVAATALSALGPVSGAAAADTVLTVGEVQGSTLDSETGGTDRSPLAPASGNATSSSLYQVRGVITQKTLARTSAGADQYGFFLQSRLGSGDGDPTSSDGIFVFMGSFTTLVGGYAPTVGDEVVLRARVSEYFNQTQLSSASLVSVLASGLDVNTAVAVTDTRPPADSAAADRYWERHEGERMRIRAGSPVTGARDVFASTADSEIWLIDREEPLATRSDPYARRVFRDAHPLDDVAGTRFDNGNGQRILIGSQGVKAAGNNGAGDNTALLPPARDLDTVTADAFGGVSYGFSKYSVQPEQVAFTPGPDPAANHPVRAADRDEQAAVATFNMENLYDYRDDPFDGCDFTGNPGCTGVRPPFDYVPASEAAYTTHLNGIAAQVVDDLKAPDLILTQEAEDQDICTVAAGALVCGTADTGPKDNADGKPDVLQDLALAIAARGGPAYDTAYDRNGADARGITSAFLYRTDRLSLPAPEAADPILGSSPTVRYRAAGLAYNADVQNPKALNAALPTDVDRSTGVDGSNVYTRAPQVAHFFVKAAPGISEGYDLWAVSNHYSSTPDARVGQRTEQAAYGAAIADAVRAAAPDARFVYGGDLNVFPRPDDPIARTDADTPSDQLGPLYRAGLHNLWDDLARVNPAAAYSYVFQGQAQTLDNLFVDDNLYRDFIEVRAAHVNADFPADFSGDGARGVSDHDPQVARFRSRPYVSVTDASVAEGNSGTRPLAFTVTLSRPLSEAGLLCASTFDQTAAGGQDYQRLFGCQQVKAGTTSVTFTVTVNGDRRREPDERFALVVGGDSRIRYTRAAATGTITNDD</sequence>
<dbReference type="SUPFAM" id="SSF141072">
    <property type="entry name" value="CalX-like"/>
    <property type="match status" value="1"/>
</dbReference>
<dbReference type="Gene3D" id="3.60.10.10">
    <property type="entry name" value="Endonuclease/exonuclease/phosphatase"/>
    <property type="match status" value="1"/>
</dbReference>
<organism evidence="3 4">
    <name type="scientific">Planosporangium mesophilum</name>
    <dbReference type="NCBI Taxonomy" id="689768"/>
    <lineage>
        <taxon>Bacteria</taxon>
        <taxon>Bacillati</taxon>
        <taxon>Actinomycetota</taxon>
        <taxon>Actinomycetes</taxon>
        <taxon>Micromonosporales</taxon>
        <taxon>Micromonosporaceae</taxon>
        <taxon>Planosporangium</taxon>
    </lineage>
</organism>
<dbReference type="AlphaFoldDB" id="A0A8J3TCF6"/>
<name>A0A8J3TCF6_9ACTN</name>
<evidence type="ECO:0000313" key="4">
    <source>
        <dbReference type="Proteomes" id="UP000599074"/>
    </source>
</evidence>